<keyword evidence="10" id="KW-1185">Reference proteome</keyword>
<feature type="transmembrane region" description="Helical" evidence="8">
    <location>
        <begin position="348"/>
        <end position="369"/>
    </location>
</feature>
<comment type="similarity">
    <text evidence="2">Belongs to the autoinducer-2 exporter (AI-2E) (TC 2.A.86) family.</text>
</comment>
<dbReference type="InterPro" id="IPR002549">
    <property type="entry name" value="AI-2E-like"/>
</dbReference>
<dbReference type="EMBL" id="JPMD01000003">
    <property type="protein sequence ID" value="KEZ88370.1"/>
    <property type="molecule type" value="Genomic_DNA"/>
</dbReference>
<feature type="transmembrane region" description="Helical" evidence="8">
    <location>
        <begin position="12"/>
        <end position="30"/>
    </location>
</feature>
<evidence type="ECO:0000313" key="10">
    <source>
        <dbReference type="Proteomes" id="UP000028542"/>
    </source>
</evidence>
<name>A0A084JHD6_9CLOT</name>
<proteinExistence type="inferred from homology"/>
<dbReference type="GO" id="GO:0005886">
    <property type="term" value="C:plasma membrane"/>
    <property type="evidence" value="ECO:0007669"/>
    <property type="project" value="UniProtKB-SubCell"/>
</dbReference>
<keyword evidence="7 8" id="KW-0472">Membrane</keyword>
<dbReference type="Proteomes" id="UP000028542">
    <property type="component" value="Unassembled WGS sequence"/>
</dbReference>
<gene>
    <name evidence="9" type="ORF">IO99_02915</name>
</gene>
<comment type="caution">
    <text evidence="9">The sequence shown here is derived from an EMBL/GenBank/DDBJ whole genome shotgun (WGS) entry which is preliminary data.</text>
</comment>
<dbReference type="AlphaFoldDB" id="A0A084JHD6"/>
<feature type="transmembrane region" description="Helical" evidence="8">
    <location>
        <begin position="50"/>
        <end position="67"/>
    </location>
</feature>
<evidence type="ECO:0000256" key="6">
    <source>
        <dbReference type="ARBA" id="ARBA00022989"/>
    </source>
</evidence>
<evidence type="ECO:0000313" key="9">
    <source>
        <dbReference type="EMBL" id="KEZ88370.1"/>
    </source>
</evidence>
<dbReference type="eggNOG" id="COG0628">
    <property type="taxonomic scope" value="Bacteria"/>
</dbReference>
<keyword evidence="5 8" id="KW-0812">Transmembrane</keyword>
<sequence length="394" mass="43829">MKIKLNSNIAKRTISNIIVVSVGIILFFIIKNLGGIFNKVGEIIKLLMPFIYGFAMAYLLAIPLKFLEDKVLKFMDKKNQYKAKRFISITITYISAAILISIVFSILVPELSRSIYTLLENIPEYIKALEEYINNIVIALNLNGDMVEDLVKDFNSISKYITSIAGTAVLDLFQFSANITQYILNIFIATIISIYLLAGKEKFFAQIKKFLYAMLPEKPVKYVIELTRSSHKTFIGFLGGKLLDSLIIGIICFVGMKIFKMPYPLLVSFIIGITNVVPVFGPFIGAVPSVIIIFIASPIKALWFILFILVLQQFDGNILGPKILGNSTGLTAFWVMFAILLGNGLFGVVGMILGVPTFAVIYSIIVSVINNALKEKGLPVEAKEYAAPENKIKF</sequence>
<evidence type="ECO:0000256" key="5">
    <source>
        <dbReference type="ARBA" id="ARBA00022692"/>
    </source>
</evidence>
<evidence type="ECO:0000256" key="7">
    <source>
        <dbReference type="ARBA" id="ARBA00023136"/>
    </source>
</evidence>
<evidence type="ECO:0008006" key="11">
    <source>
        <dbReference type="Google" id="ProtNLM"/>
    </source>
</evidence>
<feature type="transmembrane region" description="Helical" evidence="8">
    <location>
        <begin position="87"/>
        <end position="108"/>
    </location>
</feature>
<feature type="transmembrane region" description="Helical" evidence="8">
    <location>
        <begin position="179"/>
        <end position="198"/>
    </location>
</feature>
<evidence type="ECO:0000256" key="2">
    <source>
        <dbReference type="ARBA" id="ARBA00009773"/>
    </source>
</evidence>
<dbReference type="PANTHER" id="PTHR21716">
    <property type="entry name" value="TRANSMEMBRANE PROTEIN"/>
    <property type="match status" value="1"/>
</dbReference>
<keyword evidence="4" id="KW-1003">Cell membrane</keyword>
<feature type="transmembrane region" description="Helical" evidence="8">
    <location>
        <begin position="290"/>
        <end position="311"/>
    </location>
</feature>
<dbReference type="GO" id="GO:0055085">
    <property type="term" value="P:transmembrane transport"/>
    <property type="evidence" value="ECO:0007669"/>
    <property type="project" value="TreeGrafter"/>
</dbReference>
<keyword evidence="6 8" id="KW-1133">Transmembrane helix</keyword>
<accession>A0A084JHD6</accession>
<feature type="transmembrane region" description="Helical" evidence="8">
    <location>
        <begin position="323"/>
        <end position="342"/>
    </location>
</feature>
<evidence type="ECO:0000256" key="3">
    <source>
        <dbReference type="ARBA" id="ARBA00022448"/>
    </source>
</evidence>
<organism evidence="9 10">
    <name type="scientific">Clostridium sulfidigenes</name>
    <dbReference type="NCBI Taxonomy" id="318464"/>
    <lineage>
        <taxon>Bacteria</taxon>
        <taxon>Bacillati</taxon>
        <taxon>Bacillota</taxon>
        <taxon>Clostridia</taxon>
        <taxon>Eubacteriales</taxon>
        <taxon>Clostridiaceae</taxon>
        <taxon>Clostridium</taxon>
    </lineage>
</organism>
<protein>
    <recommendedName>
        <fullName evidence="11">Permease</fullName>
    </recommendedName>
</protein>
<reference evidence="9 10" key="1">
    <citation type="submission" date="2014-07" db="EMBL/GenBank/DDBJ databases">
        <title>Draft genome of Clostridium sulfidigenes 113A isolated from sediments associated with methane hydrate from Krishna Godavari basin.</title>
        <authorList>
            <person name="Honkalas V.S."/>
            <person name="Dabir A.P."/>
            <person name="Arora P."/>
            <person name="Dhakephalkar P.K."/>
        </authorList>
    </citation>
    <scope>NUCLEOTIDE SEQUENCE [LARGE SCALE GENOMIC DNA]</scope>
    <source>
        <strain evidence="9 10">113A</strain>
    </source>
</reference>
<evidence type="ECO:0000256" key="1">
    <source>
        <dbReference type="ARBA" id="ARBA00004651"/>
    </source>
</evidence>
<keyword evidence="3" id="KW-0813">Transport</keyword>
<dbReference type="RefSeq" id="WP_051823877.1">
    <property type="nucleotide sequence ID" value="NZ_JPMD01000003.1"/>
</dbReference>
<evidence type="ECO:0000256" key="4">
    <source>
        <dbReference type="ARBA" id="ARBA00022475"/>
    </source>
</evidence>
<evidence type="ECO:0000256" key="8">
    <source>
        <dbReference type="SAM" id="Phobius"/>
    </source>
</evidence>
<dbReference type="STRING" id="318464.IO99_02915"/>
<comment type="subcellular location">
    <subcellularLocation>
        <location evidence="1">Cell membrane</location>
        <topology evidence="1">Multi-pass membrane protein</topology>
    </subcellularLocation>
</comment>
<feature type="transmembrane region" description="Helical" evidence="8">
    <location>
        <begin position="263"/>
        <end position="284"/>
    </location>
</feature>
<dbReference type="PANTHER" id="PTHR21716:SF53">
    <property type="entry name" value="PERMEASE PERM-RELATED"/>
    <property type="match status" value="1"/>
</dbReference>
<dbReference type="Pfam" id="PF01594">
    <property type="entry name" value="AI-2E_transport"/>
    <property type="match status" value="1"/>
</dbReference>